<feature type="compositionally biased region" description="Acidic residues" evidence="5">
    <location>
        <begin position="344"/>
        <end position="364"/>
    </location>
</feature>
<dbReference type="Gene3D" id="2.60.40.840">
    <property type="match status" value="1"/>
</dbReference>
<evidence type="ECO:0000313" key="8">
    <source>
        <dbReference type="Proteomes" id="UP000288216"/>
    </source>
</evidence>
<evidence type="ECO:0000256" key="5">
    <source>
        <dbReference type="SAM" id="MobiDB-lite"/>
    </source>
</evidence>
<dbReference type="PANTHER" id="PTHR11792">
    <property type="entry name" value="ARRESTIN"/>
    <property type="match status" value="1"/>
</dbReference>
<dbReference type="PRINTS" id="PR00309">
    <property type="entry name" value="ARRESTIN"/>
</dbReference>
<feature type="domain" description="Arrestin C-terminal-like" evidence="6">
    <location>
        <begin position="194"/>
        <end position="343"/>
    </location>
</feature>
<dbReference type="SUPFAM" id="SSF81296">
    <property type="entry name" value="E set domains"/>
    <property type="match status" value="2"/>
</dbReference>
<organism evidence="7 8">
    <name type="scientific">Scyliorhinus torazame</name>
    <name type="common">Cloudy catshark</name>
    <name type="synonym">Catulus torazame</name>
    <dbReference type="NCBI Taxonomy" id="75743"/>
    <lineage>
        <taxon>Eukaryota</taxon>
        <taxon>Metazoa</taxon>
        <taxon>Chordata</taxon>
        <taxon>Craniata</taxon>
        <taxon>Vertebrata</taxon>
        <taxon>Chondrichthyes</taxon>
        <taxon>Elasmobranchii</taxon>
        <taxon>Galeomorphii</taxon>
        <taxon>Galeoidea</taxon>
        <taxon>Carcharhiniformes</taxon>
        <taxon>Scyliorhinidae</taxon>
        <taxon>Scyliorhinus</taxon>
    </lineage>
</organism>
<dbReference type="OrthoDB" id="298939at2759"/>
<dbReference type="InterPro" id="IPR000698">
    <property type="entry name" value="Arrestin"/>
</dbReference>
<dbReference type="Gene3D" id="2.60.40.640">
    <property type="match status" value="1"/>
</dbReference>
<dbReference type="STRING" id="75743.A0A401NNZ4"/>
<dbReference type="GO" id="GO:0001750">
    <property type="term" value="C:photoreceptor outer segment"/>
    <property type="evidence" value="ECO:0007669"/>
    <property type="project" value="TreeGrafter"/>
</dbReference>
<dbReference type="InterPro" id="IPR011021">
    <property type="entry name" value="Arrestin-like_N"/>
</dbReference>
<evidence type="ECO:0000256" key="1">
    <source>
        <dbReference type="ARBA" id="ARBA00005298"/>
    </source>
</evidence>
<dbReference type="InterPro" id="IPR014753">
    <property type="entry name" value="Arrestin_N"/>
</dbReference>
<evidence type="ECO:0000256" key="2">
    <source>
        <dbReference type="ARBA" id="ARBA00040206"/>
    </source>
</evidence>
<dbReference type="OMA" id="FCADNQD"/>
<dbReference type="SMART" id="SM01017">
    <property type="entry name" value="Arrestin_C"/>
    <property type="match status" value="1"/>
</dbReference>
<evidence type="ECO:0000256" key="3">
    <source>
        <dbReference type="ARBA" id="ARBA00041305"/>
    </source>
</evidence>
<dbReference type="Proteomes" id="UP000288216">
    <property type="component" value="Unassembled WGS sequence"/>
</dbReference>
<evidence type="ECO:0000259" key="6">
    <source>
        <dbReference type="SMART" id="SM01017"/>
    </source>
</evidence>
<dbReference type="Pfam" id="PF02752">
    <property type="entry name" value="Arrestin_C"/>
    <property type="match status" value="1"/>
</dbReference>
<dbReference type="EMBL" id="BFAA01003917">
    <property type="protein sequence ID" value="GCB62582.1"/>
    <property type="molecule type" value="Genomic_DNA"/>
</dbReference>
<dbReference type="GO" id="GO:0001917">
    <property type="term" value="C:photoreceptor inner segment"/>
    <property type="evidence" value="ECO:0007669"/>
    <property type="project" value="TreeGrafter"/>
</dbReference>
<accession>A0A401NNZ4</accession>
<feature type="region of interest" description="Disordered" evidence="5">
    <location>
        <begin position="341"/>
        <end position="364"/>
    </location>
</feature>
<comment type="similarity">
    <text evidence="1">Belongs to the arrestin family.</text>
</comment>
<dbReference type="Pfam" id="PF00339">
    <property type="entry name" value="Arrestin_N"/>
    <property type="match status" value="1"/>
</dbReference>
<comment type="caution">
    <text evidence="7">The sequence shown here is derived from an EMBL/GenBank/DDBJ whole genome shotgun (WGS) entry which is preliminary data.</text>
</comment>
<dbReference type="GO" id="GO:0007165">
    <property type="term" value="P:signal transduction"/>
    <property type="evidence" value="ECO:0007669"/>
    <property type="project" value="InterPro"/>
</dbReference>
<sequence length="364" mass="40485">MSATKKNIVHKKLSRDKSIAAYLSKRDFVDHGSHTDPVDGVLLVDTGYIKEQKVYCRLSCIFHYGPEDMEMIGQAFNRDLYVSTVQVYPPTGEQAKPLTKAQERLIRKIGDKALPFCFEFPNHLPCSVCLQPSANDPDKFCSVEFKVLAFCVSNLEEKIRKRSSVHLAIRKVQYAPDRTGPKPTAHISKHFLMSDQPLHLTASLNKEIYYHGEPISVDIEVNNNSNKDVKSVKVSVIQATNVVLYSNDTYVEEVAVEEADDQIASGSSFSKTYVLLPLMADNSNKHGIALDGRIKQEDTNLASSTIFKEGADRDVQGMLVSYVVRTSLLVPGMLGDLTARKPEEDDVVVEDDAEASPVDAEDDE</sequence>
<dbReference type="FunFam" id="2.60.40.840:FF:000002">
    <property type="entry name" value="Arrestin 3"/>
    <property type="match status" value="1"/>
</dbReference>
<reference evidence="7 8" key="1">
    <citation type="journal article" date="2018" name="Nat. Ecol. Evol.">
        <title>Shark genomes provide insights into elasmobranch evolution and the origin of vertebrates.</title>
        <authorList>
            <person name="Hara Y"/>
            <person name="Yamaguchi K"/>
            <person name="Onimaru K"/>
            <person name="Kadota M"/>
            <person name="Koyanagi M"/>
            <person name="Keeley SD"/>
            <person name="Tatsumi K"/>
            <person name="Tanaka K"/>
            <person name="Motone F"/>
            <person name="Kageyama Y"/>
            <person name="Nozu R"/>
            <person name="Adachi N"/>
            <person name="Nishimura O"/>
            <person name="Nakagawa R"/>
            <person name="Tanegashima C"/>
            <person name="Kiyatake I"/>
            <person name="Matsumoto R"/>
            <person name="Murakumo K"/>
            <person name="Nishida K"/>
            <person name="Terakita A"/>
            <person name="Kuratani S"/>
            <person name="Sato K"/>
            <person name="Hyodo S Kuraku.S."/>
        </authorList>
    </citation>
    <scope>NUCLEOTIDE SEQUENCE [LARGE SCALE GENOMIC DNA]</scope>
</reference>
<dbReference type="GO" id="GO:0001664">
    <property type="term" value="F:G protein-coupled receptor binding"/>
    <property type="evidence" value="ECO:0007669"/>
    <property type="project" value="TreeGrafter"/>
</dbReference>
<dbReference type="FunFam" id="2.60.40.640:FF:000011">
    <property type="entry name" value="S-arrestin isoform X2"/>
    <property type="match status" value="1"/>
</dbReference>
<protein>
    <recommendedName>
        <fullName evidence="2">S-arrestin</fullName>
    </recommendedName>
    <alternativeName>
        <fullName evidence="4">Retinal S-antigen</fullName>
    </alternativeName>
    <alternativeName>
        <fullName evidence="3">Rod photoreceptor arrestin</fullName>
    </alternativeName>
</protein>
<evidence type="ECO:0000313" key="7">
    <source>
        <dbReference type="EMBL" id="GCB62582.1"/>
    </source>
</evidence>
<keyword evidence="8" id="KW-1185">Reference proteome</keyword>
<dbReference type="InterPro" id="IPR014756">
    <property type="entry name" value="Ig_E-set"/>
</dbReference>
<name>A0A401NNZ4_SCYTO</name>
<dbReference type="AlphaFoldDB" id="A0A401NNZ4"/>
<evidence type="ECO:0000256" key="4">
    <source>
        <dbReference type="ARBA" id="ARBA00042071"/>
    </source>
</evidence>
<gene>
    <name evidence="7" type="ORF">scyTo_0009545</name>
</gene>
<dbReference type="InterPro" id="IPR011022">
    <property type="entry name" value="Arrestin_C-like"/>
</dbReference>
<proteinExistence type="inferred from homology"/>
<dbReference type="GO" id="GO:0002031">
    <property type="term" value="P:G protein-coupled receptor internalization"/>
    <property type="evidence" value="ECO:0007669"/>
    <property type="project" value="TreeGrafter"/>
</dbReference>
<dbReference type="PANTHER" id="PTHR11792:SF15">
    <property type="entry name" value="S-ARRESTIN"/>
    <property type="match status" value="1"/>
</dbReference>
<dbReference type="InterPro" id="IPR014752">
    <property type="entry name" value="Arrestin-like_C"/>
</dbReference>